<reference evidence="2" key="1">
    <citation type="journal article" date="2023" name="Nat. Plants">
        <title>Single-cell RNA sequencing provides a high-resolution roadmap for understanding the multicellular compartmentation of specialized metabolism.</title>
        <authorList>
            <person name="Sun S."/>
            <person name="Shen X."/>
            <person name="Li Y."/>
            <person name="Li Y."/>
            <person name="Wang S."/>
            <person name="Li R."/>
            <person name="Zhang H."/>
            <person name="Shen G."/>
            <person name="Guo B."/>
            <person name="Wei J."/>
            <person name="Xu J."/>
            <person name="St-Pierre B."/>
            <person name="Chen S."/>
            <person name="Sun C."/>
        </authorList>
    </citation>
    <scope>NUCLEOTIDE SEQUENCE [LARGE SCALE GENOMIC DNA]</scope>
</reference>
<dbReference type="EMBL" id="CM044702">
    <property type="protein sequence ID" value="KAI5679426.1"/>
    <property type="molecule type" value="Genomic_DNA"/>
</dbReference>
<evidence type="ECO:0000313" key="2">
    <source>
        <dbReference type="Proteomes" id="UP001060085"/>
    </source>
</evidence>
<dbReference type="Proteomes" id="UP001060085">
    <property type="component" value="Linkage Group LG02"/>
</dbReference>
<organism evidence="1 2">
    <name type="scientific">Catharanthus roseus</name>
    <name type="common">Madagascar periwinkle</name>
    <name type="synonym">Vinca rosea</name>
    <dbReference type="NCBI Taxonomy" id="4058"/>
    <lineage>
        <taxon>Eukaryota</taxon>
        <taxon>Viridiplantae</taxon>
        <taxon>Streptophyta</taxon>
        <taxon>Embryophyta</taxon>
        <taxon>Tracheophyta</taxon>
        <taxon>Spermatophyta</taxon>
        <taxon>Magnoliopsida</taxon>
        <taxon>eudicotyledons</taxon>
        <taxon>Gunneridae</taxon>
        <taxon>Pentapetalae</taxon>
        <taxon>asterids</taxon>
        <taxon>lamiids</taxon>
        <taxon>Gentianales</taxon>
        <taxon>Apocynaceae</taxon>
        <taxon>Rauvolfioideae</taxon>
        <taxon>Vinceae</taxon>
        <taxon>Catharanthinae</taxon>
        <taxon>Catharanthus</taxon>
    </lineage>
</organism>
<name>A0ACC0C3A8_CATRO</name>
<accession>A0ACC0C3A8</accession>
<gene>
    <name evidence="1" type="ORF">M9H77_10376</name>
</gene>
<protein>
    <submittedName>
        <fullName evidence="1">Uncharacterized protein</fullName>
    </submittedName>
</protein>
<evidence type="ECO:0000313" key="1">
    <source>
        <dbReference type="EMBL" id="KAI5679426.1"/>
    </source>
</evidence>
<proteinExistence type="predicted"/>
<keyword evidence="2" id="KW-1185">Reference proteome</keyword>
<sequence length="204" mass="22410">MKTEEVFLVLVFSFAIATTAHSNIEGDVLNAWKTQLSDPNNVLQSWDPTLVNPCTWFHISCDIQNRVTRVDLGVANLSGTLIPQLGQLANLQYLHVFGNKLSGAIPVEIANLTKLEVLGLDHNQLTGIIPSELGRMKSLRSLRLNSNKFSGILPDSIVRLINHGSLQLLNVSDNNLAGTFKANNETEFFTTTVIQDPKLPKHGA</sequence>
<comment type="caution">
    <text evidence="1">The sequence shown here is derived from an EMBL/GenBank/DDBJ whole genome shotgun (WGS) entry which is preliminary data.</text>
</comment>